<reference evidence="1 2" key="1">
    <citation type="submission" date="2024-10" db="EMBL/GenBank/DDBJ databases">
        <title>Aeromonas and Pseudomonas from the Cagarras Archipelago, Rio de Janeiro, Brazil.</title>
        <authorList>
            <person name="Canellas A.L.B."/>
            <person name="Laport M.S."/>
        </authorList>
    </citation>
    <scope>NUCLEOTIDE SEQUENCE [LARGE SCALE GENOMIC DNA]</scope>
    <source>
        <strain evidence="1 2">CPF-4</strain>
    </source>
</reference>
<protein>
    <submittedName>
        <fullName evidence="1">Uncharacterized protein</fullName>
    </submittedName>
</protein>
<dbReference type="EMBL" id="JBINXB010000023">
    <property type="protein sequence ID" value="MFH6567411.1"/>
    <property type="molecule type" value="Genomic_DNA"/>
</dbReference>
<evidence type="ECO:0000313" key="2">
    <source>
        <dbReference type="Proteomes" id="UP001609821"/>
    </source>
</evidence>
<dbReference type="Proteomes" id="UP001609821">
    <property type="component" value="Unassembled WGS sequence"/>
</dbReference>
<organism evidence="1 2">
    <name type="scientific">Pseudomonas kulmbachensis</name>
    <dbReference type="NCBI Taxonomy" id="3043408"/>
    <lineage>
        <taxon>Bacteria</taxon>
        <taxon>Pseudomonadati</taxon>
        <taxon>Pseudomonadota</taxon>
        <taxon>Gammaproteobacteria</taxon>
        <taxon>Pseudomonadales</taxon>
        <taxon>Pseudomonadaceae</taxon>
        <taxon>Pseudomonas</taxon>
    </lineage>
</organism>
<sequence>MTTPHAWKHGWADAYASRNGDIAEEFLDLVVKPSLSALGQKQLELASSDDLVIAGFAASDHRDLINKTNMAFCLSIQSLWEQQLRRYLGNCVGCLGIEGVTAEELEHMTWGERANKLFQYIRGTDLTAFDSYATLNKLQLLGNACRHGDGKSSRKLFKLHPELCPDQYPSVQFVRWSVELLASFVSAIVLFWMDMEILGLESFANEDARVLARIAHLRNSRESRLAIVTRST</sequence>
<name>A0ABW7M0W5_9PSED</name>
<keyword evidence="2" id="KW-1185">Reference proteome</keyword>
<gene>
    <name evidence="1" type="ORF">ACHMWK_15725</name>
</gene>
<evidence type="ECO:0000313" key="1">
    <source>
        <dbReference type="EMBL" id="MFH6567411.1"/>
    </source>
</evidence>
<accession>A0ABW7M0W5</accession>
<comment type="caution">
    <text evidence="1">The sequence shown here is derived from an EMBL/GenBank/DDBJ whole genome shotgun (WGS) entry which is preliminary data.</text>
</comment>
<dbReference type="RefSeq" id="WP_395247253.1">
    <property type="nucleotide sequence ID" value="NZ_JBINXA010000067.1"/>
</dbReference>
<proteinExistence type="predicted"/>